<dbReference type="OrthoDB" id="65569at2759"/>
<gene>
    <name evidence="11" type="ORF">PMACD_LOCUS2611</name>
</gene>
<feature type="chain" id="PRO_5032869877" description="beta-glucosidase" evidence="10">
    <location>
        <begin position="20"/>
        <end position="497"/>
    </location>
</feature>
<evidence type="ECO:0000256" key="6">
    <source>
        <dbReference type="ARBA" id="ARBA00023295"/>
    </source>
</evidence>
<dbReference type="InterPro" id="IPR033132">
    <property type="entry name" value="GH_1_N_CS"/>
</dbReference>
<dbReference type="SUPFAM" id="SSF51445">
    <property type="entry name" value="(Trans)glycosidases"/>
    <property type="match status" value="1"/>
</dbReference>
<sequence length="497" mass="57443">MLLPHILLVIGLCLSASQGHRIRHEVRNFPDHFLFGTATASYQIEGAWNVDGKSENIWDHLSHQTPCVIENCDTGDVADNSYYLYKRDVEMLQELGVDFYRFSISWTRIFPTGFTDKINEAGVQYYNNLIDELLKNGITPMVTLFHWDLPQNLQQLGGWANPHIVEWFGDYAKVAFELFGDRVKYWITINEPYQICHMGYGEKELAPLLDSKGFGEYLCAKYLLLGHAKAYHTYNNEFRQHQRGEIFITLSAQWFEPDGEDNVEAANDSNEFNWGHYAHPIFSATGDYPPVMKERIAARSFEQGFQRSRLPEFTAEEIEYVRGTSDYFGLNHYSALYAYRNSSVEGYHASPSIFDDVGVITYNKDSGEGIVGSPWAFYKLLKSINEMYGNPPVFITENGRGNDGGLEDDDRVTYYKQYISAMLDAMEEGCDVRGYTTWSLMDNFEWLKGYSVRFGLYQVDMSSPERTRTPRKSAFVYKEILRSRRLDIHYEPNFIIH</sequence>
<name>A0A821NKR7_9NEOP</name>
<evidence type="ECO:0000256" key="2">
    <source>
        <dbReference type="ARBA" id="ARBA00011738"/>
    </source>
</evidence>
<keyword evidence="12" id="KW-1185">Reference proteome</keyword>
<evidence type="ECO:0000256" key="7">
    <source>
        <dbReference type="PROSITE-ProRule" id="PRU10055"/>
    </source>
</evidence>
<dbReference type="Proteomes" id="UP000663880">
    <property type="component" value="Unassembled WGS sequence"/>
</dbReference>
<dbReference type="Pfam" id="PF00232">
    <property type="entry name" value="Glyco_hydro_1"/>
    <property type="match status" value="1"/>
</dbReference>
<reference evidence="11" key="1">
    <citation type="submission" date="2021-02" db="EMBL/GenBank/DDBJ databases">
        <authorList>
            <person name="Steward A R."/>
        </authorList>
    </citation>
    <scope>NUCLEOTIDE SEQUENCE</scope>
</reference>
<dbReference type="PROSITE" id="PS00653">
    <property type="entry name" value="GLYCOSYL_HYDROL_F1_2"/>
    <property type="match status" value="1"/>
</dbReference>
<dbReference type="EC" id="3.2.1.21" evidence="3"/>
<feature type="signal peptide" evidence="10">
    <location>
        <begin position="1"/>
        <end position="19"/>
    </location>
</feature>
<dbReference type="PROSITE" id="PS00572">
    <property type="entry name" value="GLYCOSYL_HYDROL_F1_1"/>
    <property type="match status" value="1"/>
</dbReference>
<feature type="active site" description="Nucleophile" evidence="7">
    <location>
        <position position="397"/>
    </location>
</feature>
<keyword evidence="10" id="KW-0732">Signal</keyword>
<evidence type="ECO:0000256" key="1">
    <source>
        <dbReference type="ARBA" id="ARBA00010838"/>
    </source>
</evidence>
<evidence type="ECO:0000313" key="12">
    <source>
        <dbReference type="Proteomes" id="UP000663880"/>
    </source>
</evidence>
<dbReference type="PRINTS" id="PR00131">
    <property type="entry name" value="GLHYDRLASE1"/>
</dbReference>
<accession>A0A821NKR7</accession>
<keyword evidence="4 9" id="KW-0378">Hydrolase</keyword>
<proteinExistence type="inferred from homology"/>
<evidence type="ECO:0000256" key="10">
    <source>
        <dbReference type="SAM" id="SignalP"/>
    </source>
</evidence>
<dbReference type="EMBL" id="CAJOBZ010000004">
    <property type="protein sequence ID" value="CAF4785996.1"/>
    <property type="molecule type" value="Genomic_DNA"/>
</dbReference>
<evidence type="ECO:0000256" key="8">
    <source>
        <dbReference type="RuleBase" id="RU003690"/>
    </source>
</evidence>
<protein>
    <recommendedName>
        <fullName evidence="3">beta-glucosidase</fullName>
        <ecNumber evidence="3">3.2.1.21</ecNumber>
    </recommendedName>
</protein>
<evidence type="ECO:0000256" key="3">
    <source>
        <dbReference type="ARBA" id="ARBA00012744"/>
    </source>
</evidence>
<evidence type="ECO:0000313" key="11">
    <source>
        <dbReference type="EMBL" id="CAF4785996.1"/>
    </source>
</evidence>
<keyword evidence="6 9" id="KW-0326">Glycosidase</keyword>
<dbReference type="AlphaFoldDB" id="A0A821NKR7"/>
<dbReference type="GO" id="GO:0008422">
    <property type="term" value="F:beta-glucosidase activity"/>
    <property type="evidence" value="ECO:0007669"/>
    <property type="project" value="TreeGrafter"/>
</dbReference>
<dbReference type="PANTHER" id="PTHR10353">
    <property type="entry name" value="GLYCOSYL HYDROLASE"/>
    <property type="match status" value="1"/>
</dbReference>
<keyword evidence="5" id="KW-0325">Glycoprotein</keyword>
<dbReference type="FunFam" id="3.20.20.80:FF:000013">
    <property type="entry name" value="lactase-phlorizin hydrolase"/>
    <property type="match status" value="1"/>
</dbReference>
<dbReference type="PANTHER" id="PTHR10353:SF36">
    <property type="entry name" value="LP05116P"/>
    <property type="match status" value="1"/>
</dbReference>
<evidence type="ECO:0000256" key="4">
    <source>
        <dbReference type="ARBA" id="ARBA00022801"/>
    </source>
</evidence>
<dbReference type="InterPro" id="IPR001360">
    <property type="entry name" value="Glyco_hydro_1"/>
</dbReference>
<comment type="caution">
    <text evidence="11">The sequence shown here is derived from an EMBL/GenBank/DDBJ whole genome shotgun (WGS) entry which is preliminary data.</text>
</comment>
<comment type="similarity">
    <text evidence="1 8">Belongs to the glycosyl hydrolase 1 family.</text>
</comment>
<organism evidence="11 12">
    <name type="scientific">Pieris macdunnoughi</name>
    <dbReference type="NCBI Taxonomy" id="345717"/>
    <lineage>
        <taxon>Eukaryota</taxon>
        <taxon>Metazoa</taxon>
        <taxon>Ecdysozoa</taxon>
        <taxon>Arthropoda</taxon>
        <taxon>Hexapoda</taxon>
        <taxon>Insecta</taxon>
        <taxon>Pterygota</taxon>
        <taxon>Neoptera</taxon>
        <taxon>Endopterygota</taxon>
        <taxon>Lepidoptera</taxon>
        <taxon>Glossata</taxon>
        <taxon>Ditrysia</taxon>
        <taxon>Papilionoidea</taxon>
        <taxon>Pieridae</taxon>
        <taxon>Pierinae</taxon>
        <taxon>Pieris</taxon>
    </lineage>
</organism>
<dbReference type="GO" id="GO:0005975">
    <property type="term" value="P:carbohydrate metabolic process"/>
    <property type="evidence" value="ECO:0007669"/>
    <property type="project" value="InterPro"/>
</dbReference>
<dbReference type="InterPro" id="IPR018120">
    <property type="entry name" value="Glyco_hydro_1_AS"/>
</dbReference>
<dbReference type="Gene3D" id="3.20.20.80">
    <property type="entry name" value="Glycosidases"/>
    <property type="match status" value="1"/>
</dbReference>
<evidence type="ECO:0000256" key="5">
    <source>
        <dbReference type="ARBA" id="ARBA00023180"/>
    </source>
</evidence>
<comment type="subunit">
    <text evidence="2">Homodimer.</text>
</comment>
<evidence type="ECO:0000256" key="9">
    <source>
        <dbReference type="RuleBase" id="RU004468"/>
    </source>
</evidence>
<dbReference type="InterPro" id="IPR017853">
    <property type="entry name" value="GH"/>
</dbReference>